<reference evidence="1" key="1">
    <citation type="submission" date="2022-08" db="EMBL/GenBank/DDBJ databases">
        <title>Genome Sequence of Lecanicillium fungicola.</title>
        <authorList>
            <person name="Buettner E."/>
        </authorList>
    </citation>
    <scope>NUCLEOTIDE SEQUENCE</scope>
    <source>
        <strain evidence="1">Babe33</strain>
    </source>
</reference>
<dbReference type="EMBL" id="JANJQO010000618">
    <property type="protein sequence ID" value="KAJ2976131.1"/>
    <property type="molecule type" value="Genomic_DNA"/>
</dbReference>
<gene>
    <name evidence="1" type="ORF">NQ176_g5127</name>
</gene>
<keyword evidence="2" id="KW-1185">Reference proteome</keyword>
<evidence type="ECO:0000313" key="1">
    <source>
        <dbReference type="EMBL" id="KAJ2976131.1"/>
    </source>
</evidence>
<organism evidence="1 2">
    <name type="scientific">Zarea fungicola</name>
    <dbReference type="NCBI Taxonomy" id="93591"/>
    <lineage>
        <taxon>Eukaryota</taxon>
        <taxon>Fungi</taxon>
        <taxon>Dikarya</taxon>
        <taxon>Ascomycota</taxon>
        <taxon>Pezizomycotina</taxon>
        <taxon>Sordariomycetes</taxon>
        <taxon>Hypocreomycetidae</taxon>
        <taxon>Hypocreales</taxon>
        <taxon>Cordycipitaceae</taxon>
        <taxon>Zarea</taxon>
    </lineage>
</organism>
<evidence type="ECO:0000313" key="2">
    <source>
        <dbReference type="Proteomes" id="UP001143910"/>
    </source>
</evidence>
<proteinExistence type="predicted"/>
<name>A0ACC1NBY8_9HYPO</name>
<dbReference type="Proteomes" id="UP001143910">
    <property type="component" value="Unassembled WGS sequence"/>
</dbReference>
<comment type="caution">
    <text evidence="1">The sequence shown here is derived from an EMBL/GenBank/DDBJ whole genome shotgun (WGS) entry which is preliminary data.</text>
</comment>
<protein>
    <submittedName>
        <fullName evidence="1">Uncharacterized protein</fullName>
    </submittedName>
</protein>
<sequence>MDISLDIVIVGAGLAGLAAAQALKLCGHNVKVAYRYSSNATKILDSWGFDFTRTRALDCRGYQLFDANNMDLIESAAVSNMYNAKFHFLFRPDYHSELKRLATTPTATGRTAALHTGVAVVGVDPSQGIVRLADGTVHKADLIIGADGVHSTTQKLVASDAGPVDTGFNAFRFTVPTEKMMQLPNILDIYSQKKGWWSVFTSGTQGLIWYECKGGSLQNFVAYYESTEDVASPNLAQTKLMLKLSETLAGFHPDLASLLHLAEDIKPWKLLYQSPLPKWSKGSLLLVGDAAHPVHSVQSGQGSNLAIEDAGALQLLFKSVKAKTDIPALLEKFEQVRCRRAAAVQTLSRIPRGREYHARDVLKQWLPAHVEVIDGASRDAYIYGYDAVVESSLAMAG</sequence>
<accession>A0ACC1NBY8</accession>